<reference evidence="1" key="1">
    <citation type="submission" date="2019-04" db="EMBL/GenBank/DDBJ databases">
        <title>Genome assembly of Zosterops borbonicus 15179.</title>
        <authorList>
            <person name="Leroy T."/>
            <person name="Anselmetti Y."/>
            <person name="Tilak M.-K."/>
            <person name="Nabholz B."/>
        </authorList>
    </citation>
    <scope>NUCLEOTIDE SEQUENCE</scope>
    <source>
        <strain evidence="1">HGM_15179</strain>
        <tissue evidence="1">Muscle</tissue>
    </source>
</reference>
<name>A0A8K1GI65_9PASS</name>
<gene>
    <name evidence="1" type="ORF">HGM15179_007746</name>
</gene>
<comment type="caution">
    <text evidence="1">The sequence shown here is derived from an EMBL/GenBank/DDBJ whole genome shotgun (WGS) entry which is preliminary data.</text>
</comment>
<dbReference type="Proteomes" id="UP000796761">
    <property type="component" value="Unassembled WGS sequence"/>
</dbReference>
<dbReference type="OrthoDB" id="416454at2759"/>
<evidence type="ECO:0000313" key="2">
    <source>
        <dbReference type="Proteomes" id="UP000796761"/>
    </source>
</evidence>
<accession>A0A8K1GI65</accession>
<keyword evidence="2" id="KW-1185">Reference proteome</keyword>
<dbReference type="EMBL" id="SWJQ01000187">
    <property type="protein sequence ID" value="TRZ19356.1"/>
    <property type="molecule type" value="Genomic_DNA"/>
</dbReference>
<protein>
    <recommendedName>
        <fullName evidence="3">Reverse transcriptase</fullName>
    </recommendedName>
</protein>
<sequence length="132" mass="14881">MAQHTQSQKLTTDGNFLTKVEEDTRRKEKKYMGDYQPVSFTSLPEKVMEQIILEVITKHAKEQKVVKSSQFGYTKGKSCLNTLMAFCDGMAGWVGKGSVLDPALFNFFINDLDKGVECTLNKFADDMKLGLK</sequence>
<proteinExistence type="predicted"/>
<organism evidence="1 2">
    <name type="scientific">Zosterops borbonicus</name>
    <dbReference type="NCBI Taxonomy" id="364589"/>
    <lineage>
        <taxon>Eukaryota</taxon>
        <taxon>Metazoa</taxon>
        <taxon>Chordata</taxon>
        <taxon>Craniata</taxon>
        <taxon>Vertebrata</taxon>
        <taxon>Euteleostomi</taxon>
        <taxon>Archelosauria</taxon>
        <taxon>Archosauria</taxon>
        <taxon>Dinosauria</taxon>
        <taxon>Saurischia</taxon>
        <taxon>Theropoda</taxon>
        <taxon>Coelurosauria</taxon>
        <taxon>Aves</taxon>
        <taxon>Neognathae</taxon>
        <taxon>Neoaves</taxon>
        <taxon>Telluraves</taxon>
        <taxon>Australaves</taxon>
        <taxon>Passeriformes</taxon>
        <taxon>Sylvioidea</taxon>
        <taxon>Zosteropidae</taxon>
        <taxon>Zosterops</taxon>
    </lineage>
</organism>
<evidence type="ECO:0000313" key="1">
    <source>
        <dbReference type="EMBL" id="TRZ19356.1"/>
    </source>
</evidence>
<dbReference type="AlphaFoldDB" id="A0A8K1GI65"/>
<evidence type="ECO:0008006" key="3">
    <source>
        <dbReference type="Google" id="ProtNLM"/>
    </source>
</evidence>